<proteinExistence type="inferred from homology"/>
<dbReference type="PANTHER" id="PTHR20974">
    <property type="entry name" value="UPF0585 PROTEIN CG18661"/>
    <property type="match status" value="1"/>
</dbReference>
<name>A0A8C5FDM1_GADMO</name>
<organism evidence="3 4">
    <name type="scientific">Gadus morhua</name>
    <name type="common">Atlantic cod</name>
    <dbReference type="NCBI Taxonomy" id="8049"/>
    <lineage>
        <taxon>Eukaryota</taxon>
        <taxon>Metazoa</taxon>
        <taxon>Chordata</taxon>
        <taxon>Craniata</taxon>
        <taxon>Vertebrata</taxon>
        <taxon>Euteleostomi</taxon>
        <taxon>Actinopterygii</taxon>
        <taxon>Neopterygii</taxon>
        <taxon>Teleostei</taxon>
        <taxon>Neoteleostei</taxon>
        <taxon>Acanthomorphata</taxon>
        <taxon>Zeiogadaria</taxon>
        <taxon>Gadariae</taxon>
        <taxon>Gadiformes</taxon>
        <taxon>Gadoidei</taxon>
        <taxon>Gadidae</taxon>
        <taxon>Gadus</taxon>
    </lineage>
</organism>
<dbReference type="AlphaFoldDB" id="A0A8C5FDM1"/>
<comment type="similarity">
    <text evidence="1">Belongs to the UPF0585 family.</text>
</comment>
<dbReference type="Proteomes" id="UP000694546">
    <property type="component" value="Chromosome 3"/>
</dbReference>
<dbReference type="SUPFAM" id="SSF53335">
    <property type="entry name" value="S-adenosyl-L-methionine-dependent methyltransferases"/>
    <property type="match status" value="1"/>
</dbReference>
<evidence type="ECO:0000256" key="1">
    <source>
        <dbReference type="ARBA" id="ARBA00008308"/>
    </source>
</evidence>
<gene>
    <name evidence="3" type="primary">mettl26</name>
</gene>
<evidence type="ECO:0000313" key="3">
    <source>
        <dbReference type="Ensembl" id="ENSGMOP00000028988.1"/>
    </source>
</evidence>
<sequence>MLNAPAAERNKEPILAVLRGCVDPRGPLQALEVSSGTGQHVAHFARALPHITWQPSEYDHQSLASIEAYRTHYQLDGVKPAIHLDASSPWDSWGSGSLQAESLDLVVNINMIHISPIACTEPYAVNGQITPESNVNFDLSLRQRNAAWGLRDIALLSSMAQRRGLFLEKVVSSSLCFSACYNEERTMHSGGVWLRRQRGSAGNLKVAGSIPGSS</sequence>
<evidence type="ECO:0000256" key="2">
    <source>
        <dbReference type="ARBA" id="ARBA00040746"/>
    </source>
</evidence>
<protein>
    <recommendedName>
        <fullName evidence="2">Methyltransferase-like 26</fullName>
    </recommendedName>
</protein>
<dbReference type="PANTHER" id="PTHR20974:SF2">
    <property type="entry name" value="METHYLTRANSFERASE-LIKE 26"/>
    <property type="match status" value="1"/>
</dbReference>
<dbReference type="InterPro" id="IPR029063">
    <property type="entry name" value="SAM-dependent_MTases_sf"/>
</dbReference>
<evidence type="ECO:0000313" key="4">
    <source>
        <dbReference type="Proteomes" id="UP000694546"/>
    </source>
</evidence>
<accession>A0A8C5FDM1</accession>
<dbReference type="GeneTree" id="ENSGT00390000010750"/>
<keyword evidence="4" id="KW-1185">Reference proteome</keyword>
<reference evidence="3" key="2">
    <citation type="submission" date="2025-09" db="UniProtKB">
        <authorList>
            <consortium name="Ensembl"/>
        </authorList>
    </citation>
    <scope>IDENTIFICATION</scope>
</reference>
<dbReference type="InterPro" id="IPR010342">
    <property type="entry name" value="DUF938"/>
</dbReference>
<dbReference type="Pfam" id="PF06080">
    <property type="entry name" value="DUF938"/>
    <property type="match status" value="2"/>
</dbReference>
<dbReference type="Ensembl" id="ENSGMOT00000040572.1">
    <property type="protein sequence ID" value="ENSGMOP00000028988.1"/>
    <property type="gene ID" value="ENSGMOG00000004570.2"/>
</dbReference>
<reference evidence="3" key="1">
    <citation type="submission" date="2025-08" db="UniProtKB">
        <authorList>
            <consortium name="Ensembl"/>
        </authorList>
    </citation>
    <scope>IDENTIFICATION</scope>
</reference>